<gene>
    <name evidence="1" type="ORF">LOK49_LG01G02451</name>
</gene>
<organism evidence="1 2">
    <name type="scientific">Camellia lanceoleosa</name>
    <dbReference type="NCBI Taxonomy" id="1840588"/>
    <lineage>
        <taxon>Eukaryota</taxon>
        <taxon>Viridiplantae</taxon>
        <taxon>Streptophyta</taxon>
        <taxon>Embryophyta</taxon>
        <taxon>Tracheophyta</taxon>
        <taxon>Spermatophyta</taxon>
        <taxon>Magnoliopsida</taxon>
        <taxon>eudicotyledons</taxon>
        <taxon>Gunneridae</taxon>
        <taxon>Pentapetalae</taxon>
        <taxon>asterids</taxon>
        <taxon>Ericales</taxon>
        <taxon>Theaceae</taxon>
        <taxon>Camellia</taxon>
    </lineage>
</organism>
<evidence type="ECO:0000313" key="2">
    <source>
        <dbReference type="Proteomes" id="UP001060215"/>
    </source>
</evidence>
<keyword evidence="1" id="KW-0808">Transferase</keyword>
<comment type="caution">
    <text evidence="1">The sequence shown here is derived from an EMBL/GenBank/DDBJ whole genome shotgun (WGS) entry which is preliminary data.</text>
</comment>
<reference evidence="1 2" key="1">
    <citation type="journal article" date="2022" name="Plant J.">
        <title>Chromosome-level genome of Camellia lanceoleosa provides a valuable resource for understanding genome evolution and self-incompatibility.</title>
        <authorList>
            <person name="Gong W."/>
            <person name="Xiao S."/>
            <person name="Wang L."/>
            <person name="Liao Z."/>
            <person name="Chang Y."/>
            <person name="Mo W."/>
            <person name="Hu G."/>
            <person name="Li W."/>
            <person name="Zhao G."/>
            <person name="Zhu H."/>
            <person name="Hu X."/>
            <person name="Ji K."/>
            <person name="Xiang X."/>
            <person name="Song Q."/>
            <person name="Yuan D."/>
            <person name="Jin S."/>
            <person name="Zhang L."/>
        </authorList>
    </citation>
    <scope>NUCLEOTIDE SEQUENCE [LARGE SCALE GENOMIC DNA]</scope>
    <source>
        <strain evidence="1">SQ_2022a</strain>
    </source>
</reference>
<proteinExistence type="predicted"/>
<accession>A0ACC0J1Z9</accession>
<evidence type="ECO:0000313" key="1">
    <source>
        <dbReference type="EMBL" id="KAI8031949.1"/>
    </source>
</evidence>
<name>A0ACC0J1Z9_9ERIC</name>
<dbReference type="Proteomes" id="UP001060215">
    <property type="component" value="Chromosome 1"/>
</dbReference>
<dbReference type="EMBL" id="CM045758">
    <property type="protein sequence ID" value="KAI8031949.1"/>
    <property type="molecule type" value="Genomic_DNA"/>
</dbReference>
<sequence length="117" mass="13348">MVDKSFIQLLFILELQIQQKNQRSLIGREVLLISLACQLHKEIVLDGNGIRIQDWIVLDFGDLSIQYNTFLCILTPLVEADKETDEKNYLLWRLEKGVAEGSTEIPKGASSLPYLDI</sequence>
<protein>
    <submittedName>
        <fullName evidence="1">Transferase</fullName>
    </submittedName>
</protein>
<keyword evidence="2" id="KW-1185">Reference proteome</keyword>